<keyword evidence="5" id="KW-1185">Reference proteome</keyword>
<dbReference type="RefSeq" id="WP_110128369.1">
    <property type="nucleotide sequence ID" value="NZ_QHLY01000012.1"/>
</dbReference>
<name>A0A317ZQG2_9MICO</name>
<dbReference type="OrthoDB" id="9797882at2"/>
<dbReference type="GO" id="GO:0008477">
    <property type="term" value="F:purine nucleosidase activity"/>
    <property type="evidence" value="ECO:0007669"/>
    <property type="project" value="TreeGrafter"/>
</dbReference>
<dbReference type="Pfam" id="PF01156">
    <property type="entry name" value="IU_nuc_hydro"/>
    <property type="match status" value="1"/>
</dbReference>
<dbReference type="EMBL" id="QHLY01000012">
    <property type="protein sequence ID" value="PXA68721.1"/>
    <property type="molecule type" value="Genomic_DNA"/>
</dbReference>
<accession>A0A317ZQG2</accession>
<gene>
    <name evidence="4" type="ORF">CTB96_19295</name>
</gene>
<evidence type="ECO:0000256" key="2">
    <source>
        <dbReference type="ARBA" id="ARBA00023295"/>
    </source>
</evidence>
<evidence type="ECO:0000313" key="5">
    <source>
        <dbReference type="Proteomes" id="UP000246722"/>
    </source>
</evidence>
<dbReference type="InterPro" id="IPR036452">
    <property type="entry name" value="Ribo_hydro-like"/>
</dbReference>
<sequence length="322" mass="33671">MPTIPVILDVDTGVDDALALLFAIAHPDIEVLGVSCVAGNASLERVVENTLRILDVAGAPDIPVAAGARRPLISPARSASHVHGEGGLGTVHLPPGERVPAHVNAVELMRQLITDSPRPVTLVALAPQTNLALLLRQYPDLAENIERIVFMGGSAGTGNATAVAEFNVWHDPEAAAIVLDAGIPTFMYGLDVFTQVSVDREVAAALETGDSAHGRVVGALLANRVARGENSVAEYTGLIGDAGALCALVDPDALTTRLLPVRVELTGYGRGQTIVDRRRGMGEDTLHGSAGSWEIVEVALDVDAPRYARLFLDTLGLSQSAS</sequence>
<dbReference type="AlphaFoldDB" id="A0A317ZQG2"/>
<dbReference type="Gene3D" id="3.90.245.10">
    <property type="entry name" value="Ribonucleoside hydrolase-like"/>
    <property type="match status" value="1"/>
</dbReference>
<evidence type="ECO:0000259" key="3">
    <source>
        <dbReference type="Pfam" id="PF01156"/>
    </source>
</evidence>
<dbReference type="PANTHER" id="PTHR12304:SF4">
    <property type="entry name" value="URIDINE NUCLEOSIDASE"/>
    <property type="match status" value="1"/>
</dbReference>
<dbReference type="CDD" id="cd02651">
    <property type="entry name" value="nuc_hydro_IU_UC_XIUA"/>
    <property type="match status" value="1"/>
</dbReference>
<dbReference type="GO" id="GO:0005829">
    <property type="term" value="C:cytosol"/>
    <property type="evidence" value="ECO:0007669"/>
    <property type="project" value="TreeGrafter"/>
</dbReference>
<keyword evidence="1 4" id="KW-0378">Hydrolase</keyword>
<organism evidence="4 5">
    <name type="scientific">Cryobacterium arcticum</name>
    <dbReference type="NCBI Taxonomy" id="670052"/>
    <lineage>
        <taxon>Bacteria</taxon>
        <taxon>Bacillati</taxon>
        <taxon>Actinomycetota</taxon>
        <taxon>Actinomycetes</taxon>
        <taxon>Micrococcales</taxon>
        <taxon>Microbacteriaceae</taxon>
        <taxon>Cryobacterium</taxon>
    </lineage>
</organism>
<evidence type="ECO:0000256" key="1">
    <source>
        <dbReference type="ARBA" id="ARBA00022801"/>
    </source>
</evidence>
<dbReference type="PANTHER" id="PTHR12304">
    <property type="entry name" value="INOSINE-URIDINE PREFERRING NUCLEOSIDE HYDROLASE"/>
    <property type="match status" value="1"/>
</dbReference>
<dbReference type="InterPro" id="IPR001910">
    <property type="entry name" value="Inosine/uridine_hydrolase_dom"/>
</dbReference>
<feature type="domain" description="Inosine/uridine-preferring nucleoside hydrolase" evidence="3">
    <location>
        <begin position="6"/>
        <end position="307"/>
    </location>
</feature>
<evidence type="ECO:0000313" key="4">
    <source>
        <dbReference type="EMBL" id="PXA68721.1"/>
    </source>
</evidence>
<dbReference type="GO" id="GO:0006152">
    <property type="term" value="P:purine nucleoside catabolic process"/>
    <property type="evidence" value="ECO:0007669"/>
    <property type="project" value="TreeGrafter"/>
</dbReference>
<comment type="caution">
    <text evidence="4">The sequence shown here is derived from an EMBL/GenBank/DDBJ whole genome shotgun (WGS) entry which is preliminary data.</text>
</comment>
<protein>
    <submittedName>
        <fullName evidence="4">Nucleoside hydrolase</fullName>
    </submittedName>
</protein>
<dbReference type="InterPro" id="IPR023186">
    <property type="entry name" value="IUNH"/>
</dbReference>
<dbReference type="SUPFAM" id="SSF53590">
    <property type="entry name" value="Nucleoside hydrolase"/>
    <property type="match status" value="1"/>
</dbReference>
<keyword evidence="2" id="KW-0326">Glycosidase</keyword>
<reference evidence="4 5" key="1">
    <citation type="submission" date="2018-05" db="EMBL/GenBank/DDBJ databases">
        <title>Genetic diversity of glacier-inhabiting Cryobacterium bacteria in China and description of Cryobacterium mengkeensis sp. nov. and Arthrobacter glacialis sp. nov.</title>
        <authorList>
            <person name="Liu Q."/>
            <person name="Xin Y.-H."/>
        </authorList>
    </citation>
    <scope>NUCLEOTIDE SEQUENCE [LARGE SCALE GENOMIC DNA]</scope>
    <source>
        <strain evidence="4 5">SK-1</strain>
    </source>
</reference>
<proteinExistence type="predicted"/>
<dbReference type="Proteomes" id="UP000246722">
    <property type="component" value="Unassembled WGS sequence"/>
</dbReference>